<gene>
    <name evidence="3" type="ORF">IWZ03DRAFT_11337</name>
</gene>
<accession>A0ABR1L0S5</accession>
<keyword evidence="4" id="KW-1185">Reference proteome</keyword>
<sequence>MNGAKLAAVSEDHTNMCKFNSEQEPNYRAVVRGVKNLVTKIRRSNDQQNEASAEKFQKMRRKLLSSLYASRLFERSESIAESESKTFQWLMDPSENQQSKFIDFLRGDDTLFWISGKPGAGKSTLMKFLYDHPALRTHLDSWSGGEVYATASFYFLRRGEDLQKSLEGLLRSLLYQLVHQVPEFAPIVLYYQDLSSPWQLKALERAFADCMKTGPRIFFCIDGLDEYNPTRCPSFPRDAAEDRGDARIGNAKFICKFTEPSPRLKLCISSRPHEDFRNAFKDVQGLQLHDLTKDDILAYINNHFDSIEQ</sequence>
<dbReference type="InterPro" id="IPR056884">
    <property type="entry name" value="NPHP3-like_N"/>
</dbReference>
<evidence type="ECO:0000313" key="3">
    <source>
        <dbReference type="EMBL" id="KAK7523812.1"/>
    </source>
</evidence>
<evidence type="ECO:0000256" key="1">
    <source>
        <dbReference type="ARBA" id="ARBA00022737"/>
    </source>
</evidence>
<evidence type="ECO:0000313" key="4">
    <source>
        <dbReference type="Proteomes" id="UP001363622"/>
    </source>
</evidence>
<dbReference type="Pfam" id="PF24883">
    <property type="entry name" value="NPHP3_N"/>
    <property type="match status" value="1"/>
</dbReference>
<dbReference type="Proteomes" id="UP001363622">
    <property type="component" value="Unassembled WGS sequence"/>
</dbReference>
<dbReference type="Gene3D" id="3.40.50.300">
    <property type="entry name" value="P-loop containing nucleotide triphosphate hydrolases"/>
    <property type="match status" value="1"/>
</dbReference>
<proteinExistence type="predicted"/>
<name>A0ABR1L0S5_9PEZI</name>
<reference evidence="3 4" key="1">
    <citation type="submission" date="2024-04" db="EMBL/GenBank/DDBJ databases">
        <title>Phyllosticta paracitricarpa is synonymous to the EU quarantine fungus P. citricarpa based on phylogenomic analyses.</title>
        <authorList>
            <consortium name="Lawrence Berkeley National Laboratory"/>
            <person name="Van Ingen-Buijs V.A."/>
            <person name="Van Westerhoven A.C."/>
            <person name="Haridas S."/>
            <person name="Skiadas P."/>
            <person name="Martin F."/>
            <person name="Groenewald J.Z."/>
            <person name="Crous P.W."/>
            <person name="Seidl M.F."/>
        </authorList>
    </citation>
    <scope>NUCLEOTIDE SEQUENCE [LARGE SCALE GENOMIC DNA]</scope>
    <source>
        <strain evidence="3 4">CBS 123371</strain>
    </source>
</reference>
<feature type="domain" description="Nephrocystin 3-like N-terminal" evidence="2">
    <location>
        <begin position="86"/>
        <end position="271"/>
    </location>
</feature>
<comment type="caution">
    <text evidence="3">The sequence shown here is derived from an EMBL/GenBank/DDBJ whole genome shotgun (WGS) entry which is preliminary data.</text>
</comment>
<protein>
    <recommendedName>
        <fullName evidence="2">Nephrocystin 3-like N-terminal domain-containing protein</fullName>
    </recommendedName>
</protein>
<dbReference type="EMBL" id="JBBPHU010000001">
    <property type="protein sequence ID" value="KAK7523812.1"/>
    <property type="molecule type" value="Genomic_DNA"/>
</dbReference>
<dbReference type="InterPro" id="IPR027417">
    <property type="entry name" value="P-loop_NTPase"/>
</dbReference>
<keyword evidence="1" id="KW-0677">Repeat</keyword>
<dbReference type="PANTHER" id="PTHR10039">
    <property type="entry name" value="AMELOGENIN"/>
    <property type="match status" value="1"/>
</dbReference>
<organism evidence="3 4">
    <name type="scientific">Phyllosticta citriasiana</name>
    <dbReference type="NCBI Taxonomy" id="595635"/>
    <lineage>
        <taxon>Eukaryota</taxon>
        <taxon>Fungi</taxon>
        <taxon>Dikarya</taxon>
        <taxon>Ascomycota</taxon>
        <taxon>Pezizomycotina</taxon>
        <taxon>Dothideomycetes</taxon>
        <taxon>Dothideomycetes incertae sedis</taxon>
        <taxon>Botryosphaeriales</taxon>
        <taxon>Phyllostictaceae</taxon>
        <taxon>Phyllosticta</taxon>
    </lineage>
</organism>
<evidence type="ECO:0000259" key="2">
    <source>
        <dbReference type="Pfam" id="PF24883"/>
    </source>
</evidence>
<dbReference type="SUPFAM" id="SSF52540">
    <property type="entry name" value="P-loop containing nucleoside triphosphate hydrolases"/>
    <property type="match status" value="1"/>
</dbReference>
<dbReference type="PANTHER" id="PTHR10039:SF5">
    <property type="entry name" value="NACHT DOMAIN-CONTAINING PROTEIN"/>
    <property type="match status" value="1"/>
</dbReference>